<reference evidence="1" key="2">
    <citation type="submission" date="2023-06" db="EMBL/GenBank/DDBJ databases">
        <authorList>
            <person name="Ma L."/>
            <person name="Liu K.-W."/>
            <person name="Li Z."/>
            <person name="Hsiao Y.-Y."/>
            <person name="Qi Y."/>
            <person name="Fu T."/>
            <person name="Tang G."/>
            <person name="Zhang D."/>
            <person name="Sun W.-H."/>
            <person name="Liu D.-K."/>
            <person name="Li Y."/>
            <person name="Chen G.-Z."/>
            <person name="Liu X.-D."/>
            <person name="Liao X.-Y."/>
            <person name="Jiang Y.-T."/>
            <person name="Yu X."/>
            <person name="Hao Y."/>
            <person name="Huang J."/>
            <person name="Zhao X.-W."/>
            <person name="Ke S."/>
            <person name="Chen Y.-Y."/>
            <person name="Wu W.-L."/>
            <person name="Hsu J.-L."/>
            <person name="Lin Y.-F."/>
            <person name="Huang M.-D."/>
            <person name="Li C.-Y."/>
            <person name="Huang L."/>
            <person name="Wang Z.-W."/>
            <person name="Zhao X."/>
            <person name="Zhong W.-Y."/>
            <person name="Peng D.-H."/>
            <person name="Ahmad S."/>
            <person name="Lan S."/>
            <person name="Zhang J.-S."/>
            <person name="Tsai W.-C."/>
            <person name="Van De Peer Y."/>
            <person name="Liu Z.-J."/>
        </authorList>
    </citation>
    <scope>NUCLEOTIDE SEQUENCE</scope>
    <source>
        <strain evidence="1">SCP</strain>
        <tissue evidence="1">Leaves</tissue>
    </source>
</reference>
<evidence type="ECO:0000313" key="2">
    <source>
        <dbReference type="Proteomes" id="UP001179952"/>
    </source>
</evidence>
<name>A0AAV9AAZ7_ACOGR</name>
<dbReference type="Proteomes" id="UP001179952">
    <property type="component" value="Unassembled WGS sequence"/>
</dbReference>
<protein>
    <submittedName>
        <fullName evidence="1">Uncharacterized protein</fullName>
    </submittedName>
</protein>
<organism evidence="1 2">
    <name type="scientific">Acorus gramineus</name>
    <name type="common">Dwarf sweet flag</name>
    <dbReference type="NCBI Taxonomy" id="55184"/>
    <lineage>
        <taxon>Eukaryota</taxon>
        <taxon>Viridiplantae</taxon>
        <taxon>Streptophyta</taxon>
        <taxon>Embryophyta</taxon>
        <taxon>Tracheophyta</taxon>
        <taxon>Spermatophyta</taxon>
        <taxon>Magnoliopsida</taxon>
        <taxon>Liliopsida</taxon>
        <taxon>Acoraceae</taxon>
        <taxon>Acorus</taxon>
    </lineage>
</organism>
<accession>A0AAV9AAZ7</accession>
<keyword evidence="2" id="KW-1185">Reference proteome</keyword>
<dbReference type="AlphaFoldDB" id="A0AAV9AAZ7"/>
<dbReference type="EMBL" id="JAUJYN010000010">
    <property type="protein sequence ID" value="KAK1261304.1"/>
    <property type="molecule type" value="Genomic_DNA"/>
</dbReference>
<gene>
    <name evidence="1" type="ORF">QJS04_geneDACA021637</name>
</gene>
<sequence length="69" mass="8233">MKNYEGLKIIAEYGVEYGSEIQFVCYTMDIDIMMHCRYLLLKKLGFVHRYFSKQCVSHFHTSITEFIIV</sequence>
<comment type="caution">
    <text evidence="1">The sequence shown here is derived from an EMBL/GenBank/DDBJ whole genome shotgun (WGS) entry which is preliminary data.</text>
</comment>
<evidence type="ECO:0000313" key="1">
    <source>
        <dbReference type="EMBL" id="KAK1261304.1"/>
    </source>
</evidence>
<reference evidence="1" key="1">
    <citation type="journal article" date="2023" name="Nat. Commun.">
        <title>Diploid and tetraploid genomes of Acorus and the evolution of monocots.</title>
        <authorList>
            <person name="Ma L."/>
            <person name="Liu K.W."/>
            <person name="Li Z."/>
            <person name="Hsiao Y.Y."/>
            <person name="Qi Y."/>
            <person name="Fu T."/>
            <person name="Tang G.D."/>
            <person name="Zhang D."/>
            <person name="Sun W.H."/>
            <person name="Liu D.K."/>
            <person name="Li Y."/>
            <person name="Chen G.Z."/>
            <person name="Liu X.D."/>
            <person name="Liao X.Y."/>
            <person name="Jiang Y.T."/>
            <person name="Yu X."/>
            <person name="Hao Y."/>
            <person name="Huang J."/>
            <person name="Zhao X.W."/>
            <person name="Ke S."/>
            <person name="Chen Y.Y."/>
            <person name="Wu W.L."/>
            <person name="Hsu J.L."/>
            <person name="Lin Y.F."/>
            <person name="Huang M.D."/>
            <person name="Li C.Y."/>
            <person name="Huang L."/>
            <person name="Wang Z.W."/>
            <person name="Zhao X."/>
            <person name="Zhong W.Y."/>
            <person name="Peng D.H."/>
            <person name="Ahmad S."/>
            <person name="Lan S."/>
            <person name="Zhang J.S."/>
            <person name="Tsai W.C."/>
            <person name="Van de Peer Y."/>
            <person name="Liu Z.J."/>
        </authorList>
    </citation>
    <scope>NUCLEOTIDE SEQUENCE</scope>
    <source>
        <strain evidence="1">SCP</strain>
    </source>
</reference>
<proteinExistence type="predicted"/>